<dbReference type="GO" id="GO:0140359">
    <property type="term" value="F:ABC-type transporter activity"/>
    <property type="evidence" value="ECO:0007669"/>
    <property type="project" value="InterPro"/>
</dbReference>
<dbReference type="Pfam" id="PF00005">
    <property type="entry name" value="ABC_tran"/>
    <property type="match status" value="1"/>
</dbReference>
<evidence type="ECO:0000256" key="1">
    <source>
        <dbReference type="ARBA" id="ARBA00004141"/>
    </source>
</evidence>
<accession>A0A6A1VXQ5</accession>
<dbReference type="GO" id="GO:0016887">
    <property type="term" value="F:ATP hydrolysis activity"/>
    <property type="evidence" value="ECO:0007669"/>
    <property type="project" value="InterPro"/>
</dbReference>
<reference evidence="11 12" key="1">
    <citation type="journal article" date="2019" name="Plant Biotechnol. J.">
        <title>The red bayberry genome and genetic basis of sex determination.</title>
        <authorList>
            <person name="Jia H.M."/>
            <person name="Jia H.J."/>
            <person name="Cai Q.L."/>
            <person name="Wang Y."/>
            <person name="Zhao H.B."/>
            <person name="Yang W.F."/>
            <person name="Wang G.Y."/>
            <person name="Li Y.H."/>
            <person name="Zhan D.L."/>
            <person name="Shen Y.T."/>
            <person name="Niu Q.F."/>
            <person name="Chang L."/>
            <person name="Qiu J."/>
            <person name="Zhao L."/>
            <person name="Xie H.B."/>
            <person name="Fu W.Y."/>
            <person name="Jin J."/>
            <person name="Li X.W."/>
            <person name="Jiao Y."/>
            <person name="Zhou C.C."/>
            <person name="Tu T."/>
            <person name="Chai C.Y."/>
            <person name="Gao J.L."/>
            <person name="Fan L.J."/>
            <person name="van de Weg E."/>
            <person name="Wang J.Y."/>
            <person name="Gao Z.S."/>
        </authorList>
    </citation>
    <scope>NUCLEOTIDE SEQUENCE [LARGE SCALE GENOMIC DNA]</scope>
    <source>
        <tissue evidence="11">Leaves</tissue>
    </source>
</reference>
<keyword evidence="3" id="KW-0813">Transport</keyword>
<dbReference type="InterPro" id="IPR026082">
    <property type="entry name" value="ABCA"/>
</dbReference>
<dbReference type="InterPro" id="IPR027417">
    <property type="entry name" value="P-loop_NTPase"/>
</dbReference>
<evidence type="ECO:0000259" key="10">
    <source>
        <dbReference type="PROSITE" id="PS50893"/>
    </source>
</evidence>
<dbReference type="GO" id="GO:0005319">
    <property type="term" value="F:lipid transporter activity"/>
    <property type="evidence" value="ECO:0007669"/>
    <property type="project" value="TreeGrafter"/>
</dbReference>
<dbReference type="PROSITE" id="PS50893">
    <property type="entry name" value="ABC_TRANSPORTER_2"/>
    <property type="match status" value="1"/>
</dbReference>
<dbReference type="OrthoDB" id="10255969at2759"/>
<feature type="transmembrane region" description="Helical" evidence="9">
    <location>
        <begin position="408"/>
        <end position="426"/>
    </location>
</feature>
<dbReference type="Proteomes" id="UP000516437">
    <property type="component" value="Chromosome 4"/>
</dbReference>
<dbReference type="InterPro" id="IPR017871">
    <property type="entry name" value="ABC_transporter-like_CS"/>
</dbReference>
<dbReference type="SUPFAM" id="SSF52540">
    <property type="entry name" value="P-loop containing nucleoside triphosphate hydrolases"/>
    <property type="match status" value="1"/>
</dbReference>
<keyword evidence="5" id="KW-0547">Nucleotide-binding</keyword>
<evidence type="ECO:0000256" key="8">
    <source>
        <dbReference type="ARBA" id="ARBA00023136"/>
    </source>
</evidence>
<proteinExistence type="inferred from homology"/>
<dbReference type="CDD" id="cd03263">
    <property type="entry name" value="ABC_subfamily_A"/>
    <property type="match status" value="1"/>
</dbReference>
<protein>
    <submittedName>
        <fullName evidence="11">ABC transporter A family member 2</fullName>
    </submittedName>
</protein>
<dbReference type="GO" id="GO:0005524">
    <property type="term" value="F:ATP binding"/>
    <property type="evidence" value="ECO:0007669"/>
    <property type="project" value="UniProtKB-KW"/>
</dbReference>
<dbReference type="InterPro" id="IPR003439">
    <property type="entry name" value="ABC_transporter-like_ATP-bd"/>
</dbReference>
<dbReference type="InterPro" id="IPR013525">
    <property type="entry name" value="ABC2_TM"/>
</dbReference>
<dbReference type="EMBL" id="RXIC02000022">
    <property type="protein sequence ID" value="KAB1216657.1"/>
    <property type="molecule type" value="Genomic_DNA"/>
</dbReference>
<keyword evidence="4 9" id="KW-0812">Transmembrane</keyword>
<dbReference type="Pfam" id="PF12698">
    <property type="entry name" value="ABC2_membrane_3"/>
    <property type="match status" value="1"/>
</dbReference>
<keyword evidence="8 9" id="KW-0472">Membrane</keyword>
<dbReference type="FunFam" id="3.40.50.300:FF:000665">
    <property type="entry name" value="ABC transporter A family member 2"/>
    <property type="match status" value="1"/>
</dbReference>
<organism evidence="11 12">
    <name type="scientific">Morella rubra</name>
    <name type="common">Chinese bayberry</name>
    <dbReference type="NCBI Taxonomy" id="262757"/>
    <lineage>
        <taxon>Eukaryota</taxon>
        <taxon>Viridiplantae</taxon>
        <taxon>Streptophyta</taxon>
        <taxon>Embryophyta</taxon>
        <taxon>Tracheophyta</taxon>
        <taxon>Spermatophyta</taxon>
        <taxon>Magnoliopsida</taxon>
        <taxon>eudicotyledons</taxon>
        <taxon>Gunneridae</taxon>
        <taxon>Pentapetalae</taxon>
        <taxon>rosids</taxon>
        <taxon>fabids</taxon>
        <taxon>Fagales</taxon>
        <taxon>Myricaceae</taxon>
        <taxon>Morella</taxon>
    </lineage>
</organism>
<dbReference type="InterPro" id="IPR056788">
    <property type="entry name" value="ABCA2/9/11_C"/>
</dbReference>
<evidence type="ECO:0000256" key="9">
    <source>
        <dbReference type="SAM" id="Phobius"/>
    </source>
</evidence>
<evidence type="ECO:0000256" key="3">
    <source>
        <dbReference type="ARBA" id="ARBA00022448"/>
    </source>
</evidence>
<evidence type="ECO:0000313" key="12">
    <source>
        <dbReference type="Proteomes" id="UP000516437"/>
    </source>
</evidence>
<feature type="transmembrane region" description="Helical" evidence="9">
    <location>
        <begin position="305"/>
        <end position="330"/>
    </location>
</feature>
<evidence type="ECO:0000256" key="7">
    <source>
        <dbReference type="ARBA" id="ARBA00022989"/>
    </source>
</evidence>
<feature type="domain" description="ABC transporter" evidence="10">
    <location>
        <begin position="504"/>
        <end position="749"/>
    </location>
</feature>
<feature type="transmembrane region" description="Helical" evidence="9">
    <location>
        <begin position="221"/>
        <end position="248"/>
    </location>
</feature>
<dbReference type="Gene3D" id="3.40.50.300">
    <property type="entry name" value="P-loop containing nucleotide triphosphate hydrolases"/>
    <property type="match status" value="1"/>
</dbReference>
<dbReference type="SMART" id="SM00382">
    <property type="entry name" value="AAA"/>
    <property type="match status" value="1"/>
</dbReference>
<keyword evidence="6" id="KW-0067">ATP-binding</keyword>
<feature type="transmembrane region" description="Helical" evidence="9">
    <location>
        <begin position="268"/>
        <end position="293"/>
    </location>
</feature>
<evidence type="ECO:0000256" key="5">
    <source>
        <dbReference type="ARBA" id="ARBA00022741"/>
    </source>
</evidence>
<dbReference type="Pfam" id="PF25158">
    <property type="entry name" value="ABCA11_C"/>
    <property type="match status" value="1"/>
</dbReference>
<evidence type="ECO:0000313" key="11">
    <source>
        <dbReference type="EMBL" id="KAB1216657.1"/>
    </source>
</evidence>
<keyword evidence="12" id="KW-1185">Reference proteome</keyword>
<dbReference type="AlphaFoldDB" id="A0A6A1VXQ5"/>
<sequence>MNLRRGFPLLFQQYTALWKKNLLLSWRNKTATFLQLFSSFFFIFLIFCIQKAVEARFSSSTAFKSITDPNLLASPPIPPCEDKFYIKHPCFDFLWSGNESTAAQRIVTNIMANNPGRPVPSSKVQSFRTPDEVDAWLFSNPMRCPGALHFVQRNASVISYGIQTNSTPAAVRGNYEDPTFKFQIPLQIAAEREIAKFLIGDPNFSWVVGFKEFAHPAVETFSAVAAAGPTFFLATAMFAFVFQISSLITEKELKLRQAMTMMGLYDSAYWLSWLTWEGIVALLSSLFLVLFGMMFQFDFFLNNSFAVVFLVFFLFQLNMVGFAFMLSAFISKSSSSTTLVTIFGFPYSNDFSSTLRAIWSVFPPNLLAEALNLLAGATSTPQDVGVSWSRRANCAPNDTECVMTINDIYKWLLATFVVWFVLALYFDNIIPNASGLRKSVFYFLSPGYWMGKGGSKVKEGGICSCIGSVPHQEHISPDDGDVLEEENVVREQTKEGTVDPNVAVQIRGLVKVFPGTRQCGCFKCKKTPPYHALRGLWVNFAKDQLFCLLGPNGAGKTTTINCLTGITPVTGGDALVYGNSIRSSVGMSNIRRFIGVCPQFDILWDALSGQEHLHLFASIKGLPPASITSISQKSLAEVRLTEAAKMRAGSYSGGMKRRLSVAIALIGDPKLVILDEPTTGMDPITRRHVWDIINDAKKGRVIVLTTHSMEEADILSDRIGIMAKGRLRCIGTSIRLKSRFGTGFIANVSFSGNKNGQTPPTHSPSDGTAVSTVHHEAVKKFFKDRLDVVPKEENKAFLTFVIPHDREGLLTKFFEELQDREREFGISDIQLSLTTLEEVFLNIARQAELESAAAEGKLATLSLTSGALVQIPVGAKFVGIPGTESEESPRGIMVEVYWEQDDSGTLCISGHSAEIPVPPNAEPMPSATASERNLLRRPGPVHGIVYDPNQIGITDHH</sequence>
<evidence type="ECO:0000256" key="6">
    <source>
        <dbReference type="ARBA" id="ARBA00022840"/>
    </source>
</evidence>
<gene>
    <name evidence="11" type="ORF">CJ030_MR4G008612</name>
</gene>
<evidence type="ECO:0000256" key="2">
    <source>
        <dbReference type="ARBA" id="ARBA00008526"/>
    </source>
</evidence>
<comment type="subcellular location">
    <subcellularLocation>
        <location evidence="1">Membrane</location>
        <topology evidence="1">Multi-pass membrane protein</topology>
    </subcellularLocation>
</comment>
<keyword evidence="7 9" id="KW-1133">Transmembrane helix</keyword>
<evidence type="ECO:0000256" key="4">
    <source>
        <dbReference type="ARBA" id="ARBA00022692"/>
    </source>
</evidence>
<dbReference type="InterPro" id="IPR003593">
    <property type="entry name" value="AAA+_ATPase"/>
</dbReference>
<comment type="similarity">
    <text evidence="2">Belongs to the ABC transporter superfamily. ABCA family. CPR flippase (TC 3.A.1.211) subfamily.</text>
</comment>
<dbReference type="GO" id="GO:0016020">
    <property type="term" value="C:membrane"/>
    <property type="evidence" value="ECO:0007669"/>
    <property type="project" value="UniProtKB-SubCell"/>
</dbReference>
<name>A0A6A1VXQ5_9ROSI</name>
<dbReference type="PANTHER" id="PTHR19229:SF205">
    <property type="entry name" value="ABC TRANSPORTER A FAMILY MEMBER 1-RELATED"/>
    <property type="match status" value="1"/>
</dbReference>
<dbReference type="PANTHER" id="PTHR19229">
    <property type="entry name" value="ATP-BINDING CASSETTE TRANSPORTER SUBFAMILY A ABCA"/>
    <property type="match status" value="1"/>
</dbReference>
<comment type="caution">
    <text evidence="11">The sequence shown here is derived from an EMBL/GenBank/DDBJ whole genome shotgun (WGS) entry which is preliminary data.</text>
</comment>
<dbReference type="PROSITE" id="PS00211">
    <property type="entry name" value="ABC_TRANSPORTER_1"/>
    <property type="match status" value="1"/>
</dbReference>